<evidence type="ECO:0000256" key="2">
    <source>
        <dbReference type="ARBA" id="ARBA00022898"/>
    </source>
</evidence>
<feature type="modified residue" description="N6-(pyridoxal phosphate)lysine" evidence="4">
    <location>
        <position position="488"/>
    </location>
</feature>
<evidence type="ECO:0000256" key="1">
    <source>
        <dbReference type="ARBA" id="ARBA00001933"/>
    </source>
</evidence>
<organism evidence="5 6">
    <name type="scientific">Russula ochroleuca</name>
    <dbReference type="NCBI Taxonomy" id="152965"/>
    <lineage>
        <taxon>Eukaryota</taxon>
        <taxon>Fungi</taxon>
        <taxon>Dikarya</taxon>
        <taxon>Basidiomycota</taxon>
        <taxon>Agaricomycotina</taxon>
        <taxon>Agaricomycetes</taxon>
        <taxon>Russulales</taxon>
        <taxon>Russulaceae</taxon>
        <taxon>Russula</taxon>
    </lineage>
</organism>
<dbReference type="PANTHER" id="PTHR42735">
    <property type="match status" value="1"/>
</dbReference>
<dbReference type="GO" id="GO:0016830">
    <property type="term" value="F:carbon-carbon lyase activity"/>
    <property type="evidence" value="ECO:0007669"/>
    <property type="project" value="InterPro"/>
</dbReference>
<accession>A0A9P5JY29</accession>
<dbReference type="PANTHER" id="PTHR42735:SF4">
    <property type="entry name" value="PYRIDOXAL PHOSPHATE-DEPENDENT DECARBOXYLASE FAMILY PROTEIN"/>
    <property type="match status" value="1"/>
</dbReference>
<evidence type="ECO:0000256" key="4">
    <source>
        <dbReference type="PIRSR" id="PIRSR602129-50"/>
    </source>
</evidence>
<keyword evidence="3" id="KW-0456">Lyase</keyword>
<sequence>MLASWLFDCPECPYMEPGLHRHLSTMSSATAKVMRWIPGLSSFFSLNNGRGSATPGPLPAPDSPNNAYDAACAWFLGPKAENADYLKMYVETILNDLVQCRRNFSREDEDFVNGRIASSPAFKKSMSILRTNLTFLSGLLPQHSVPFYSPRYMAHMVNDVSMPATLGYLMGLMYNPNNISPEAGPLTHIIEYDVGQQFCSMLGYNAQLGAVPPLEGPIAWGHITCGGSIANMESMWVARNLKFYPLALKRATDNEPCLAHVATHFKLRLCTGEEKILADCEAWDLLNLTPDEIVSLLTRIAEKFWLSTPVLQAILDKYLIQVTGKDDLEKYFGIQRPPQYLCPNTAHYSWQKGAGVTGIGSRNIIGVPVDEQARMDCQALGRLLAESVQHHQAVYAVVVIMGTTEHGSVDPLSKVLALRRKYQKRGLSFLIHADAAWGGYFTSMLLPNPAGSEFESHLDDPALFLNPYAENELRHLRFADSVTIDPHKSGYVPFPAGALCYRDGRLRFMVTCKSPVTGSDATEMGVYGLEGSKPGAPPVAVWLGHEVIGLHKGGFGFLLGQSVFTSTKMYGHWATMSLDHPNLLVVPFQMLPSETHPEMSARKVDEERRFIQDVILKGTREELAKDPRACALMRQMGSDLVVNSFACNFRVGGVINQDVSEANSLNSRIYDRLSLKTMTEKLESKKVIIMTSVLSQKGYGGCLSKFKERLGLRGQEDLVILVNVSMSPFTSASNFEQVLADAFREVAEEEVEVSVALNRSRSALRAFVLQGSGPVSLVHMPCFGTASQRQQCILNGELSDDGLEAYLEAKRADPTSTYLVCTLEREELSTIIRRKSFRCLISKLTSDGDSVIAEAEVRNIRVIKNRPLCSRHLDMAYPSRMPFYLYGTRQEMHIDHILVQAPNAQLSAGEVTAELIEGSEPVFSAGLRNGLIAVADALPEHLMRPFTSDRLESFFHPGAKLDLSVYLDEEAARSQGYDLCDKLGEPIARCRITLGCNMFVDEYLINLDVSVAMSQSPKKSMSGSFPEVTLALQPEDHPLFRGCAPGRTIDHLASIGSPKSWREVWDRALAGRRFADVYSDLASHDSTASDTESDDDSQVL</sequence>
<gene>
    <name evidence="5" type="ORF">DFH94DRAFT_281079</name>
</gene>
<keyword evidence="2 4" id="KW-0663">Pyridoxal phosphate</keyword>
<dbReference type="SUPFAM" id="SSF53383">
    <property type="entry name" value="PLP-dependent transferases"/>
    <property type="match status" value="1"/>
</dbReference>
<dbReference type="InterPro" id="IPR050477">
    <property type="entry name" value="GrpII_AminoAcid_Decarb"/>
</dbReference>
<dbReference type="Proteomes" id="UP000759537">
    <property type="component" value="Unassembled WGS sequence"/>
</dbReference>
<protein>
    <submittedName>
        <fullName evidence="5">Uncharacterized protein</fullName>
    </submittedName>
</protein>
<dbReference type="InterPro" id="IPR015424">
    <property type="entry name" value="PyrdxlP-dep_Trfase"/>
</dbReference>
<dbReference type="InterPro" id="IPR002129">
    <property type="entry name" value="PyrdxlP-dep_de-COase"/>
</dbReference>
<dbReference type="GO" id="GO:0019752">
    <property type="term" value="P:carboxylic acid metabolic process"/>
    <property type="evidence" value="ECO:0007669"/>
    <property type="project" value="InterPro"/>
</dbReference>
<dbReference type="OrthoDB" id="2161780at2759"/>
<reference evidence="5" key="1">
    <citation type="submission" date="2019-10" db="EMBL/GenBank/DDBJ databases">
        <authorList>
            <consortium name="DOE Joint Genome Institute"/>
            <person name="Kuo A."/>
            <person name="Miyauchi S."/>
            <person name="Kiss E."/>
            <person name="Drula E."/>
            <person name="Kohler A."/>
            <person name="Sanchez-Garcia M."/>
            <person name="Andreopoulos B."/>
            <person name="Barry K.W."/>
            <person name="Bonito G."/>
            <person name="Buee M."/>
            <person name="Carver A."/>
            <person name="Chen C."/>
            <person name="Cichocki N."/>
            <person name="Clum A."/>
            <person name="Culley D."/>
            <person name="Crous P.W."/>
            <person name="Fauchery L."/>
            <person name="Girlanda M."/>
            <person name="Hayes R."/>
            <person name="Keri Z."/>
            <person name="LaButti K."/>
            <person name="Lipzen A."/>
            <person name="Lombard V."/>
            <person name="Magnuson J."/>
            <person name="Maillard F."/>
            <person name="Morin E."/>
            <person name="Murat C."/>
            <person name="Nolan M."/>
            <person name="Ohm R."/>
            <person name="Pangilinan J."/>
            <person name="Pereira M."/>
            <person name="Perotto S."/>
            <person name="Peter M."/>
            <person name="Riley R."/>
            <person name="Sitrit Y."/>
            <person name="Stielow B."/>
            <person name="Szollosi G."/>
            <person name="Zifcakova L."/>
            <person name="Stursova M."/>
            <person name="Spatafora J.W."/>
            <person name="Tedersoo L."/>
            <person name="Vaario L.-M."/>
            <person name="Yamada A."/>
            <person name="Yan M."/>
            <person name="Wang P."/>
            <person name="Xu J."/>
            <person name="Bruns T."/>
            <person name="Baldrian P."/>
            <person name="Vilgalys R."/>
            <person name="Henrissat B."/>
            <person name="Grigoriev I.V."/>
            <person name="Hibbett D."/>
            <person name="Nagy L.G."/>
            <person name="Martin F.M."/>
        </authorList>
    </citation>
    <scope>NUCLEOTIDE SEQUENCE</scope>
    <source>
        <strain evidence="5">Prilba</strain>
    </source>
</reference>
<evidence type="ECO:0000313" key="6">
    <source>
        <dbReference type="Proteomes" id="UP000759537"/>
    </source>
</evidence>
<dbReference type="EMBL" id="WHVB01000031">
    <property type="protein sequence ID" value="KAF8468587.1"/>
    <property type="molecule type" value="Genomic_DNA"/>
</dbReference>
<proteinExistence type="predicted"/>
<name>A0A9P5JY29_9AGAM</name>
<dbReference type="AlphaFoldDB" id="A0A9P5JY29"/>
<comment type="caution">
    <text evidence="5">The sequence shown here is derived from an EMBL/GenBank/DDBJ whole genome shotgun (WGS) entry which is preliminary data.</text>
</comment>
<keyword evidence="6" id="KW-1185">Reference proteome</keyword>
<evidence type="ECO:0000313" key="5">
    <source>
        <dbReference type="EMBL" id="KAF8468587.1"/>
    </source>
</evidence>
<dbReference type="Gene3D" id="3.40.640.10">
    <property type="entry name" value="Type I PLP-dependent aspartate aminotransferase-like (Major domain)"/>
    <property type="match status" value="1"/>
</dbReference>
<comment type="cofactor">
    <cofactor evidence="1 4">
        <name>pyridoxal 5'-phosphate</name>
        <dbReference type="ChEBI" id="CHEBI:597326"/>
    </cofactor>
</comment>
<dbReference type="InterPro" id="IPR015421">
    <property type="entry name" value="PyrdxlP-dep_Trfase_major"/>
</dbReference>
<evidence type="ECO:0000256" key="3">
    <source>
        <dbReference type="ARBA" id="ARBA00023239"/>
    </source>
</evidence>
<reference evidence="5" key="2">
    <citation type="journal article" date="2020" name="Nat. Commun.">
        <title>Large-scale genome sequencing of mycorrhizal fungi provides insights into the early evolution of symbiotic traits.</title>
        <authorList>
            <person name="Miyauchi S."/>
            <person name="Kiss E."/>
            <person name="Kuo A."/>
            <person name="Drula E."/>
            <person name="Kohler A."/>
            <person name="Sanchez-Garcia M."/>
            <person name="Morin E."/>
            <person name="Andreopoulos B."/>
            <person name="Barry K.W."/>
            <person name="Bonito G."/>
            <person name="Buee M."/>
            <person name="Carver A."/>
            <person name="Chen C."/>
            <person name="Cichocki N."/>
            <person name="Clum A."/>
            <person name="Culley D."/>
            <person name="Crous P.W."/>
            <person name="Fauchery L."/>
            <person name="Girlanda M."/>
            <person name="Hayes R.D."/>
            <person name="Keri Z."/>
            <person name="LaButti K."/>
            <person name="Lipzen A."/>
            <person name="Lombard V."/>
            <person name="Magnuson J."/>
            <person name="Maillard F."/>
            <person name="Murat C."/>
            <person name="Nolan M."/>
            <person name="Ohm R.A."/>
            <person name="Pangilinan J."/>
            <person name="Pereira M.F."/>
            <person name="Perotto S."/>
            <person name="Peter M."/>
            <person name="Pfister S."/>
            <person name="Riley R."/>
            <person name="Sitrit Y."/>
            <person name="Stielow J.B."/>
            <person name="Szollosi G."/>
            <person name="Zifcakova L."/>
            <person name="Stursova M."/>
            <person name="Spatafora J.W."/>
            <person name="Tedersoo L."/>
            <person name="Vaario L.M."/>
            <person name="Yamada A."/>
            <person name="Yan M."/>
            <person name="Wang P."/>
            <person name="Xu J."/>
            <person name="Bruns T."/>
            <person name="Baldrian P."/>
            <person name="Vilgalys R."/>
            <person name="Dunand C."/>
            <person name="Henrissat B."/>
            <person name="Grigoriev I.V."/>
            <person name="Hibbett D."/>
            <person name="Nagy L.G."/>
            <person name="Martin F.M."/>
        </authorList>
    </citation>
    <scope>NUCLEOTIDE SEQUENCE</scope>
    <source>
        <strain evidence="5">Prilba</strain>
    </source>
</reference>
<dbReference type="Pfam" id="PF00282">
    <property type="entry name" value="Pyridoxal_deC"/>
    <property type="match status" value="1"/>
</dbReference>
<dbReference type="GO" id="GO:0030170">
    <property type="term" value="F:pyridoxal phosphate binding"/>
    <property type="evidence" value="ECO:0007669"/>
    <property type="project" value="InterPro"/>
</dbReference>